<feature type="domain" description="Transposase IS200-like" evidence="1">
    <location>
        <begin position="3"/>
        <end position="117"/>
    </location>
</feature>
<dbReference type="SMART" id="SM01321">
    <property type="entry name" value="Y1_Tnp"/>
    <property type="match status" value="1"/>
</dbReference>
<dbReference type="PANTHER" id="PTHR33360:SF2">
    <property type="entry name" value="TRANSPOSASE FOR INSERTION SEQUENCE ELEMENT IS200"/>
    <property type="match status" value="1"/>
</dbReference>
<reference evidence="2 3" key="1">
    <citation type="submission" date="2019-03" db="EMBL/GenBank/DDBJ databases">
        <authorList>
            <person name="Kim M.K.M."/>
        </authorList>
    </citation>
    <scope>NUCLEOTIDE SEQUENCE [LARGE SCALE GENOMIC DNA]</scope>
    <source>
        <strain evidence="2 3">17J68-12</strain>
    </source>
</reference>
<dbReference type="GO" id="GO:0003677">
    <property type="term" value="F:DNA binding"/>
    <property type="evidence" value="ECO:0007669"/>
    <property type="project" value="InterPro"/>
</dbReference>
<dbReference type="InterPro" id="IPR036515">
    <property type="entry name" value="Transposase_17_sf"/>
</dbReference>
<dbReference type="OrthoDB" id="9797997at2"/>
<dbReference type="Gene3D" id="3.30.70.1290">
    <property type="entry name" value="Transposase IS200-like"/>
    <property type="match status" value="1"/>
</dbReference>
<proteinExistence type="predicted"/>
<dbReference type="PANTHER" id="PTHR33360">
    <property type="entry name" value="TRANSPOSASE FOR INSERTION SEQUENCE ELEMENT IS200"/>
    <property type="match status" value="1"/>
</dbReference>
<name>A0A4R1BIH2_9BACT</name>
<dbReference type="Proteomes" id="UP000295334">
    <property type="component" value="Unassembled WGS sequence"/>
</dbReference>
<sequence length="153" mass="17966">MSYKQIYLHIVFAVEYRRALILDTWRPRLHQYSISALEGRRHKVIAINSIEDHLHLLLGHWPSDPLPDLMRDWKSNCTVWINREGFTERPFAWQEGYAAISVSPDIVGRVAGYIGRQREHHKRQSFRNEITGILDAAGIEWKPEYLFTEPKDG</sequence>
<dbReference type="EMBL" id="SJZI01000009">
    <property type="protein sequence ID" value="TCJ17080.1"/>
    <property type="molecule type" value="Genomic_DNA"/>
</dbReference>
<dbReference type="InterPro" id="IPR002686">
    <property type="entry name" value="Transposase_17"/>
</dbReference>
<accession>A0A4R1BIH2</accession>
<dbReference type="SUPFAM" id="SSF143422">
    <property type="entry name" value="Transposase IS200-like"/>
    <property type="match status" value="1"/>
</dbReference>
<keyword evidence="3" id="KW-1185">Reference proteome</keyword>
<dbReference type="RefSeq" id="WP_131448309.1">
    <property type="nucleotide sequence ID" value="NZ_SJZI01000009.1"/>
</dbReference>
<dbReference type="Pfam" id="PF01797">
    <property type="entry name" value="Y1_Tnp"/>
    <property type="match status" value="1"/>
</dbReference>
<dbReference type="AlphaFoldDB" id="A0A4R1BIH2"/>
<dbReference type="GO" id="GO:0004803">
    <property type="term" value="F:transposase activity"/>
    <property type="evidence" value="ECO:0007669"/>
    <property type="project" value="InterPro"/>
</dbReference>
<evidence type="ECO:0000313" key="3">
    <source>
        <dbReference type="Proteomes" id="UP000295334"/>
    </source>
</evidence>
<protein>
    <submittedName>
        <fullName evidence="2">Transposase</fullName>
    </submittedName>
</protein>
<evidence type="ECO:0000259" key="1">
    <source>
        <dbReference type="SMART" id="SM01321"/>
    </source>
</evidence>
<gene>
    <name evidence="2" type="ORF">EPD60_07145</name>
</gene>
<organism evidence="2 3">
    <name type="scientific">Flaviaesturariibacter flavus</name>
    <dbReference type="NCBI Taxonomy" id="2502780"/>
    <lineage>
        <taxon>Bacteria</taxon>
        <taxon>Pseudomonadati</taxon>
        <taxon>Bacteroidota</taxon>
        <taxon>Chitinophagia</taxon>
        <taxon>Chitinophagales</taxon>
        <taxon>Chitinophagaceae</taxon>
        <taxon>Flaviaestuariibacter</taxon>
    </lineage>
</organism>
<evidence type="ECO:0000313" key="2">
    <source>
        <dbReference type="EMBL" id="TCJ17080.1"/>
    </source>
</evidence>
<comment type="caution">
    <text evidence="2">The sequence shown here is derived from an EMBL/GenBank/DDBJ whole genome shotgun (WGS) entry which is preliminary data.</text>
</comment>
<dbReference type="GO" id="GO:0006313">
    <property type="term" value="P:DNA transposition"/>
    <property type="evidence" value="ECO:0007669"/>
    <property type="project" value="InterPro"/>
</dbReference>